<dbReference type="AlphaFoldDB" id="A0AAV3QML0"/>
<gene>
    <name evidence="1" type="ORF">LIER_20100</name>
</gene>
<dbReference type="Proteomes" id="UP001454036">
    <property type="component" value="Unassembled WGS sequence"/>
</dbReference>
<reference evidence="1 2" key="1">
    <citation type="submission" date="2024-01" db="EMBL/GenBank/DDBJ databases">
        <title>The complete chloroplast genome sequence of Lithospermum erythrorhizon: insights into the phylogenetic relationship among Boraginaceae species and the maternal lineages of purple gromwells.</title>
        <authorList>
            <person name="Okada T."/>
            <person name="Watanabe K."/>
        </authorList>
    </citation>
    <scope>NUCLEOTIDE SEQUENCE [LARGE SCALE GENOMIC DNA]</scope>
</reference>
<comment type="caution">
    <text evidence="1">The sequence shown here is derived from an EMBL/GenBank/DDBJ whole genome shotgun (WGS) entry which is preliminary data.</text>
</comment>
<proteinExistence type="predicted"/>
<evidence type="ECO:0000313" key="1">
    <source>
        <dbReference type="EMBL" id="GAA0164476.1"/>
    </source>
</evidence>
<evidence type="ECO:0000313" key="2">
    <source>
        <dbReference type="Proteomes" id="UP001454036"/>
    </source>
</evidence>
<dbReference type="EMBL" id="BAABME010005057">
    <property type="protein sequence ID" value="GAA0164476.1"/>
    <property type="molecule type" value="Genomic_DNA"/>
</dbReference>
<organism evidence="1 2">
    <name type="scientific">Lithospermum erythrorhizon</name>
    <name type="common">Purple gromwell</name>
    <name type="synonym">Lithospermum officinale var. erythrorhizon</name>
    <dbReference type="NCBI Taxonomy" id="34254"/>
    <lineage>
        <taxon>Eukaryota</taxon>
        <taxon>Viridiplantae</taxon>
        <taxon>Streptophyta</taxon>
        <taxon>Embryophyta</taxon>
        <taxon>Tracheophyta</taxon>
        <taxon>Spermatophyta</taxon>
        <taxon>Magnoliopsida</taxon>
        <taxon>eudicotyledons</taxon>
        <taxon>Gunneridae</taxon>
        <taxon>Pentapetalae</taxon>
        <taxon>asterids</taxon>
        <taxon>lamiids</taxon>
        <taxon>Boraginales</taxon>
        <taxon>Boraginaceae</taxon>
        <taxon>Boraginoideae</taxon>
        <taxon>Lithospermeae</taxon>
        <taxon>Lithospermum</taxon>
    </lineage>
</organism>
<sequence>MSCPLYNTKLEYPGGLEPTQPEVSSLSSCGSTPNSTIKEFYTDSTSSYVLAMMIGAITLEEQVACLTKVFEDLAKQVQCQDDSLSHIAGKIVDHEYRT</sequence>
<name>A0AAV3QML0_LITER</name>
<accession>A0AAV3QML0</accession>
<protein>
    <submittedName>
        <fullName evidence="1">Uncharacterized protein</fullName>
    </submittedName>
</protein>
<keyword evidence="2" id="KW-1185">Reference proteome</keyword>